<dbReference type="InterPro" id="IPR002220">
    <property type="entry name" value="DapA-like"/>
</dbReference>
<dbReference type="GO" id="GO:0047448">
    <property type="term" value="F:5-dehydro-4-deoxyglucarate dehydratase activity"/>
    <property type="evidence" value="ECO:0007669"/>
    <property type="project" value="UniProtKB-EC"/>
</dbReference>
<dbReference type="SMART" id="SM01130">
    <property type="entry name" value="DHDPS"/>
    <property type="match status" value="1"/>
</dbReference>
<dbReference type="EMBL" id="JBHUEN010000016">
    <property type="protein sequence ID" value="MFD1881259.1"/>
    <property type="molecule type" value="Genomic_DNA"/>
</dbReference>
<proteinExistence type="inferred from homology"/>
<accession>A0ABW4R4V1</accession>
<dbReference type="EC" id="4.3.3.7" evidence="3"/>
<name>A0ABW4R4V1_9RHOB</name>
<sequence length="320" mass="34376">MNPQIFSGTIPALMTPCKADRTPDFDALVRQGQMLIKAGMSAVVYCGSMGDWPLLTDAERMEGVERLVKAGIPVIVGTGAVNTRLAAAHAAHAQKVGAQGLMVIPRVLSRGPVIAAQREHFKAILSAAPDLPAVIYNSPYYGFATRADLFFALRAEHPNLVGFKEFGGKADMSYAAENITSGNDDVTLMIGVDTGVFHGFVNCGASGAITGIGCVLPKEVLHLVSLCQAAAKGDADARARALELEEALAVLSSFDEGPDLVLFFKHLMVLKGYPEFTLHFNETDKLNDSQRGFAEAQLNLFDRWYAEWSKQPGAVQKYAA</sequence>
<keyword evidence="1 2" id="KW-0456">Lyase</keyword>
<dbReference type="Pfam" id="PF00701">
    <property type="entry name" value="DHDPS"/>
    <property type="match status" value="1"/>
</dbReference>
<dbReference type="GO" id="GO:0008840">
    <property type="term" value="F:4-hydroxy-tetrahydrodipicolinate synthase activity"/>
    <property type="evidence" value="ECO:0007669"/>
    <property type="project" value="UniProtKB-EC"/>
</dbReference>
<dbReference type="PANTHER" id="PTHR12128">
    <property type="entry name" value="DIHYDRODIPICOLINATE SYNTHASE"/>
    <property type="match status" value="1"/>
</dbReference>
<evidence type="ECO:0000313" key="4">
    <source>
        <dbReference type="Proteomes" id="UP001597213"/>
    </source>
</evidence>
<evidence type="ECO:0000313" key="3">
    <source>
        <dbReference type="EMBL" id="MFD1881259.1"/>
    </source>
</evidence>
<dbReference type="RefSeq" id="WP_379140957.1">
    <property type="nucleotide sequence ID" value="NZ_JBHUEN010000016.1"/>
</dbReference>
<reference evidence="4" key="1">
    <citation type="journal article" date="2019" name="Int. J. Syst. Evol. Microbiol.">
        <title>The Global Catalogue of Microorganisms (GCM) 10K type strain sequencing project: providing services to taxonomists for standard genome sequencing and annotation.</title>
        <authorList>
            <consortium name="The Broad Institute Genomics Platform"/>
            <consortium name="The Broad Institute Genome Sequencing Center for Infectious Disease"/>
            <person name="Wu L."/>
            <person name="Ma J."/>
        </authorList>
    </citation>
    <scope>NUCLEOTIDE SEQUENCE [LARGE SCALE GENOMIC DNA]</scope>
    <source>
        <strain evidence="4">CCUG 56029</strain>
    </source>
</reference>
<organism evidence="3 4">
    <name type="scientific">Paracoccus pacificus</name>
    <dbReference type="NCBI Taxonomy" id="1463598"/>
    <lineage>
        <taxon>Bacteria</taxon>
        <taxon>Pseudomonadati</taxon>
        <taxon>Pseudomonadota</taxon>
        <taxon>Alphaproteobacteria</taxon>
        <taxon>Rhodobacterales</taxon>
        <taxon>Paracoccaceae</taxon>
        <taxon>Paracoccus</taxon>
    </lineage>
</organism>
<dbReference type="CDD" id="cd00408">
    <property type="entry name" value="DHDPS-like"/>
    <property type="match status" value="1"/>
</dbReference>
<dbReference type="InterPro" id="IPR013785">
    <property type="entry name" value="Aldolase_TIM"/>
</dbReference>
<keyword evidence="4" id="KW-1185">Reference proteome</keyword>
<comment type="caution">
    <text evidence="3">The sequence shown here is derived from an EMBL/GenBank/DDBJ whole genome shotgun (WGS) entry which is preliminary data.</text>
</comment>
<dbReference type="EC" id="4.2.1.41" evidence="3"/>
<dbReference type="GO" id="GO:0008747">
    <property type="term" value="F:N-acetylneuraminate lyase activity"/>
    <property type="evidence" value="ECO:0007669"/>
    <property type="project" value="UniProtKB-EC"/>
</dbReference>
<dbReference type="PIRSF" id="PIRSF001365">
    <property type="entry name" value="DHDPS"/>
    <property type="match status" value="1"/>
</dbReference>
<dbReference type="Gene3D" id="3.20.20.70">
    <property type="entry name" value="Aldolase class I"/>
    <property type="match status" value="1"/>
</dbReference>
<dbReference type="SUPFAM" id="SSF51569">
    <property type="entry name" value="Aldolase"/>
    <property type="match status" value="1"/>
</dbReference>
<dbReference type="EC" id="4.1.3.3" evidence="3"/>
<dbReference type="PANTHER" id="PTHR12128:SF72">
    <property type="entry name" value="DIHYDRODIPICOLINATE SYNTHASE"/>
    <property type="match status" value="1"/>
</dbReference>
<dbReference type="Proteomes" id="UP001597213">
    <property type="component" value="Unassembled WGS sequence"/>
</dbReference>
<comment type="similarity">
    <text evidence="2">Belongs to the DapA family.</text>
</comment>
<dbReference type="PRINTS" id="PR00146">
    <property type="entry name" value="DHPICSNTHASE"/>
</dbReference>
<evidence type="ECO:0000256" key="2">
    <source>
        <dbReference type="PIRNR" id="PIRNR001365"/>
    </source>
</evidence>
<protein>
    <submittedName>
        <fullName evidence="3">Dihydrodipicolinate synthase family protein</fullName>
        <ecNumber evidence="3">4.1.3.3</ecNumber>
        <ecNumber evidence="3">4.2.1.41</ecNumber>
        <ecNumber evidence="3">4.3.3.7</ecNumber>
    </submittedName>
</protein>
<gene>
    <name evidence="3" type="ORF">ACFSCT_05955</name>
</gene>
<evidence type="ECO:0000256" key="1">
    <source>
        <dbReference type="ARBA" id="ARBA00023239"/>
    </source>
</evidence>